<reference evidence="2" key="1">
    <citation type="journal article" date="2014" name="Proc. Natl. Acad. Sci. U.S.A.">
        <title>Extensive sampling of basidiomycete genomes demonstrates inadequacy of the white-rot/brown-rot paradigm for wood decay fungi.</title>
        <authorList>
            <person name="Riley R."/>
            <person name="Salamov A.A."/>
            <person name="Brown D.W."/>
            <person name="Nagy L.G."/>
            <person name="Floudas D."/>
            <person name="Held B.W."/>
            <person name="Levasseur A."/>
            <person name="Lombard V."/>
            <person name="Morin E."/>
            <person name="Otillar R."/>
            <person name="Lindquist E.A."/>
            <person name="Sun H."/>
            <person name="LaButti K.M."/>
            <person name="Schmutz J."/>
            <person name="Jabbour D."/>
            <person name="Luo H."/>
            <person name="Baker S.E."/>
            <person name="Pisabarro A.G."/>
            <person name="Walton J.D."/>
            <person name="Blanchette R.A."/>
            <person name="Henrissat B."/>
            <person name="Martin F."/>
            <person name="Cullen D."/>
            <person name="Hibbett D.S."/>
            <person name="Grigoriev I.V."/>
        </authorList>
    </citation>
    <scope>NUCLEOTIDE SEQUENCE [LARGE SCALE GENOMIC DNA]</scope>
    <source>
        <strain evidence="2">CBS 339.88</strain>
    </source>
</reference>
<organism evidence="1 2">
    <name type="scientific">Galerina marginata (strain CBS 339.88)</name>
    <dbReference type="NCBI Taxonomy" id="685588"/>
    <lineage>
        <taxon>Eukaryota</taxon>
        <taxon>Fungi</taxon>
        <taxon>Dikarya</taxon>
        <taxon>Basidiomycota</taxon>
        <taxon>Agaricomycotina</taxon>
        <taxon>Agaricomycetes</taxon>
        <taxon>Agaricomycetidae</taxon>
        <taxon>Agaricales</taxon>
        <taxon>Agaricineae</taxon>
        <taxon>Strophariaceae</taxon>
        <taxon>Galerina</taxon>
    </lineage>
</organism>
<dbReference type="EMBL" id="KL142369">
    <property type="protein sequence ID" value="KDR82342.1"/>
    <property type="molecule type" value="Genomic_DNA"/>
</dbReference>
<keyword evidence="2" id="KW-1185">Reference proteome</keyword>
<protein>
    <submittedName>
        <fullName evidence="1">Uncharacterized protein</fullName>
    </submittedName>
</protein>
<dbReference type="HOGENOM" id="CLU_1787000_0_0_1"/>
<accession>A0A067TJ21</accession>
<proteinExistence type="predicted"/>
<evidence type="ECO:0000313" key="2">
    <source>
        <dbReference type="Proteomes" id="UP000027222"/>
    </source>
</evidence>
<name>A0A067TJ21_GALM3</name>
<dbReference type="Proteomes" id="UP000027222">
    <property type="component" value="Unassembled WGS sequence"/>
</dbReference>
<dbReference type="AlphaFoldDB" id="A0A067TJ21"/>
<gene>
    <name evidence="1" type="ORF">GALMADRAFT_817611</name>
</gene>
<evidence type="ECO:0000313" key="1">
    <source>
        <dbReference type="EMBL" id="KDR82342.1"/>
    </source>
</evidence>
<sequence>MAGFIAMSLPFNPPGAFSPPPPFNPPAPLRDLTPDLKAALKRRVELNLSGIILKLSPTVFYRESPALQPLREQAPFILSEPENNAVLPKFYSAVPFTSYDDYSPFVSRIIDKSPCQDRFWDFRREVKVFSQISASGLRAEPLGWS</sequence>